<dbReference type="OrthoDB" id="7883459at2759"/>
<dbReference type="Proteomes" id="UP000504633">
    <property type="component" value="Unplaced"/>
</dbReference>
<proteinExistence type="predicted"/>
<feature type="compositionally biased region" description="Polar residues" evidence="1">
    <location>
        <begin position="204"/>
        <end position="217"/>
    </location>
</feature>
<gene>
    <name evidence="3" type="primary">LOC111599820</name>
</gene>
<evidence type="ECO:0000256" key="1">
    <source>
        <dbReference type="SAM" id="MobiDB-lite"/>
    </source>
</evidence>
<dbReference type="OMA" id="FAFTEIW"/>
<dbReference type="GeneID" id="111599820"/>
<evidence type="ECO:0000313" key="3">
    <source>
        <dbReference type="RefSeq" id="XP_023171376.2"/>
    </source>
</evidence>
<dbReference type="RefSeq" id="XP_023171376.2">
    <property type="nucleotide sequence ID" value="XM_023315608.2"/>
</dbReference>
<feature type="compositionally biased region" description="Basic and acidic residues" evidence="1">
    <location>
        <begin position="188"/>
        <end position="200"/>
    </location>
</feature>
<evidence type="ECO:0000313" key="2">
    <source>
        <dbReference type="Proteomes" id="UP000504633"/>
    </source>
</evidence>
<keyword evidence="2" id="KW-1185">Reference proteome</keyword>
<reference evidence="3" key="1">
    <citation type="submission" date="2025-08" db="UniProtKB">
        <authorList>
            <consortium name="RefSeq"/>
        </authorList>
    </citation>
    <scope>IDENTIFICATION</scope>
    <source>
        <strain evidence="3">15085-1641.00</strain>
        <tissue evidence="3">Whole body</tissue>
    </source>
</reference>
<feature type="region of interest" description="Disordered" evidence="1">
    <location>
        <begin position="188"/>
        <end position="217"/>
    </location>
</feature>
<protein>
    <submittedName>
        <fullName evidence="3">Uncharacterized protein LOC111599820</fullName>
    </submittedName>
</protein>
<dbReference type="KEGG" id="dhe:111599820"/>
<organism evidence="2 3">
    <name type="scientific">Drosophila hydei</name>
    <name type="common">Fruit fly</name>
    <dbReference type="NCBI Taxonomy" id="7224"/>
    <lineage>
        <taxon>Eukaryota</taxon>
        <taxon>Metazoa</taxon>
        <taxon>Ecdysozoa</taxon>
        <taxon>Arthropoda</taxon>
        <taxon>Hexapoda</taxon>
        <taxon>Insecta</taxon>
        <taxon>Pterygota</taxon>
        <taxon>Neoptera</taxon>
        <taxon>Endopterygota</taxon>
        <taxon>Diptera</taxon>
        <taxon>Brachycera</taxon>
        <taxon>Muscomorpha</taxon>
        <taxon>Ephydroidea</taxon>
        <taxon>Drosophilidae</taxon>
        <taxon>Drosophila</taxon>
    </lineage>
</organism>
<sequence length="278" mass="31768">MNLGNNHTEAYRVEIDDDNESFHSFTQSDGDSPDLGSFTDIDDDSIRDAPNLEFENIAIKNLKLSSDSKPADCSLDESASFVNPNQYQTPKLLPLRNPLQKCHHLVPPLKNNCQMPDMELFNMNLTPATKNDPINSSVGTEALQKYAFTEIWVEEQQNIPGKRRSLHREFTAALEDYFHDKNTDRFKSMTEEEQQKDQLKLKPNQRNTAPSANFQATSESIPYVSPFEDMPEFPDEKILPGLASYITVPAGYDLSNLVEYKDPNHWHRRSSTLNDYHP</sequence>
<name>A0A6J1LTR8_DROHY</name>
<accession>A0A6J1LTR8</accession>
<dbReference type="AlphaFoldDB" id="A0A6J1LTR8"/>